<feature type="region of interest" description="Disordered" evidence="5">
    <location>
        <begin position="196"/>
        <end position="216"/>
    </location>
</feature>
<comment type="subcellular location">
    <subcellularLocation>
        <location evidence="1">Membrane</location>
        <topology evidence="1">Multi-pass membrane protein</topology>
    </subcellularLocation>
</comment>
<keyword evidence="3 6" id="KW-1133">Transmembrane helix</keyword>
<dbReference type="GO" id="GO:0004930">
    <property type="term" value="F:G protein-coupled receptor activity"/>
    <property type="evidence" value="ECO:0007669"/>
    <property type="project" value="InterPro"/>
</dbReference>
<dbReference type="PROSITE" id="PS50261">
    <property type="entry name" value="G_PROTEIN_RECEP_F2_4"/>
    <property type="match status" value="1"/>
</dbReference>
<organism evidence="8 9">
    <name type="scientific">Elysia marginata</name>
    <dbReference type="NCBI Taxonomy" id="1093978"/>
    <lineage>
        <taxon>Eukaryota</taxon>
        <taxon>Metazoa</taxon>
        <taxon>Spiralia</taxon>
        <taxon>Lophotrochozoa</taxon>
        <taxon>Mollusca</taxon>
        <taxon>Gastropoda</taxon>
        <taxon>Heterobranchia</taxon>
        <taxon>Euthyneura</taxon>
        <taxon>Panpulmonata</taxon>
        <taxon>Sacoglossa</taxon>
        <taxon>Placobranchoidea</taxon>
        <taxon>Plakobranchidae</taxon>
        <taxon>Elysia</taxon>
    </lineage>
</organism>
<comment type="caution">
    <text evidence="8">The sequence shown here is derived from an EMBL/GenBank/DDBJ whole genome shotgun (WGS) entry which is preliminary data.</text>
</comment>
<dbReference type="EMBL" id="BMAT01003588">
    <property type="protein sequence ID" value="GFR58104.1"/>
    <property type="molecule type" value="Genomic_DNA"/>
</dbReference>
<feature type="transmembrane region" description="Helical" evidence="6">
    <location>
        <begin position="15"/>
        <end position="43"/>
    </location>
</feature>
<keyword evidence="8" id="KW-0675">Receptor</keyword>
<evidence type="ECO:0000256" key="2">
    <source>
        <dbReference type="ARBA" id="ARBA00022692"/>
    </source>
</evidence>
<feature type="transmembrane region" description="Helical" evidence="6">
    <location>
        <begin position="92"/>
        <end position="115"/>
    </location>
</feature>
<evidence type="ECO:0000313" key="9">
    <source>
        <dbReference type="Proteomes" id="UP000762676"/>
    </source>
</evidence>
<keyword evidence="9" id="KW-1185">Reference proteome</keyword>
<feature type="domain" description="G-protein coupled receptors family 2 profile 2" evidence="7">
    <location>
        <begin position="1"/>
        <end position="116"/>
    </location>
</feature>
<evidence type="ECO:0000256" key="6">
    <source>
        <dbReference type="SAM" id="Phobius"/>
    </source>
</evidence>
<dbReference type="AlphaFoldDB" id="A0AAV4EBR9"/>
<dbReference type="GO" id="GO:0005886">
    <property type="term" value="C:plasma membrane"/>
    <property type="evidence" value="ECO:0007669"/>
    <property type="project" value="TreeGrafter"/>
</dbReference>
<evidence type="ECO:0000256" key="4">
    <source>
        <dbReference type="ARBA" id="ARBA00023136"/>
    </source>
</evidence>
<dbReference type="PRINTS" id="PR00249">
    <property type="entry name" value="GPCRSECRETIN"/>
</dbReference>
<feature type="compositionally biased region" description="Polar residues" evidence="5">
    <location>
        <begin position="169"/>
        <end position="179"/>
    </location>
</feature>
<evidence type="ECO:0000256" key="5">
    <source>
        <dbReference type="SAM" id="MobiDB-lite"/>
    </source>
</evidence>
<keyword evidence="4 6" id="KW-0472">Membrane</keyword>
<dbReference type="InterPro" id="IPR000832">
    <property type="entry name" value="GPCR_2_secretin-like"/>
</dbReference>
<dbReference type="Pfam" id="PF00002">
    <property type="entry name" value="7tm_2"/>
    <property type="match status" value="1"/>
</dbReference>
<keyword evidence="2 6" id="KW-0812">Transmembrane</keyword>
<dbReference type="InterPro" id="IPR017981">
    <property type="entry name" value="GPCR_2-like_7TM"/>
</dbReference>
<gene>
    <name evidence="8" type="ORF">ElyMa_001759800</name>
</gene>
<proteinExistence type="predicted"/>
<feature type="compositionally biased region" description="Low complexity" evidence="5">
    <location>
        <begin position="150"/>
        <end position="165"/>
    </location>
</feature>
<evidence type="ECO:0000256" key="1">
    <source>
        <dbReference type="ARBA" id="ARBA00004141"/>
    </source>
</evidence>
<accession>A0AAV4EBR9</accession>
<feature type="compositionally biased region" description="Polar residues" evidence="5">
    <location>
        <begin position="202"/>
        <end position="216"/>
    </location>
</feature>
<dbReference type="PANTHER" id="PTHR12011:SF347">
    <property type="entry name" value="FI21270P1-RELATED"/>
    <property type="match status" value="1"/>
</dbReference>
<feature type="region of interest" description="Disordered" evidence="5">
    <location>
        <begin position="134"/>
        <end position="180"/>
    </location>
</feature>
<evidence type="ECO:0000313" key="8">
    <source>
        <dbReference type="EMBL" id="GFR58104.1"/>
    </source>
</evidence>
<name>A0AAV4EBR9_9GAST</name>
<evidence type="ECO:0000259" key="7">
    <source>
        <dbReference type="PROSITE" id="PS50261"/>
    </source>
</evidence>
<dbReference type="GO" id="GO:0007166">
    <property type="term" value="P:cell surface receptor signaling pathway"/>
    <property type="evidence" value="ECO:0007669"/>
    <property type="project" value="InterPro"/>
</dbReference>
<feature type="transmembrane region" description="Helical" evidence="6">
    <location>
        <begin position="64"/>
        <end position="86"/>
    </location>
</feature>
<protein>
    <submittedName>
        <fullName evidence="8">Adhesion G protein-coupled receptor L2</fullName>
    </submittedName>
</protein>
<reference evidence="8 9" key="1">
    <citation type="journal article" date="2021" name="Elife">
        <title>Chloroplast acquisition without the gene transfer in kleptoplastic sea slugs, Plakobranchus ocellatus.</title>
        <authorList>
            <person name="Maeda T."/>
            <person name="Takahashi S."/>
            <person name="Yoshida T."/>
            <person name="Shimamura S."/>
            <person name="Takaki Y."/>
            <person name="Nagai Y."/>
            <person name="Toyoda A."/>
            <person name="Suzuki Y."/>
            <person name="Arimoto A."/>
            <person name="Ishii H."/>
            <person name="Satoh N."/>
            <person name="Nishiyama T."/>
            <person name="Hasebe M."/>
            <person name="Maruyama T."/>
            <person name="Minagawa J."/>
            <person name="Obokata J."/>
            <person name="Shigenobu S."/>
        </authorList>
    </citation>
    <scope>NUCLEOTIDE SEQUENCE [LARGE SCALE GENOMIC DNA]</scope>
</reference>
<dbReference type="PANTHER" id="PTHR12011">
    <property type="entry name" value="ADHESION G-PROTEIN COUPLED RECEPTOR"/>
    <property type="match status" value="1"/>
</dbReference>
<dbReference type="Gene3D" id="1.20.1070.10">
    <property type="entry name" value="Rhodopsin 7-helix transmembrane proteins"/>
    <property type="match status" value="1"/>
</dbReference>
<dbReference type="Proteomes" id="UP000762676">
    <property type="component" value="Unassembled WGS sequence"/>
</dbReference>
<evidence type="ECO:0000256" key="3">
    <source>
        <dbReference type="ARBA" id="ARBA00022989"/>
    </source>
</evidence>
<sequence length="216" mass="24442">MQMYFFSCWLTTERYFIWAFAGPVGLILLVNSIFLSYALTTVCRHADYVFSSKEKTTGSGVRSWVQGALALEVLLGLTWLFGYFLINDNSTPIAYIFTILNSLQGLFIFIFHCLLSKKTQKEYSQVMRGLKIKRSPSMKGTSAQTHTRRTSNSNATHSTNSHQNHQQPKRLNNDSNNTGHLHKIEMTTSHEDHQRLYVGSEGPSSSTSNDIHSLPV</sequence>